<evidence type="ECO:0000313" key="15">
    <source>
        <dbReference type="EMBL" id="KAK7677719.1"/>
    </source>
</evidence>
<dbReference type="InterPro" id="IPR028325">
    <property type="entry name" value="VG_K_chnl"/>
</dbReference>
<evidence type="ECO:0000256" key="8">
    <source>
        <dbReference type="ARBA" id="ARBA00022989"/>
    </source>
</evidence>
<feature type="region of interest" description="Disordered" evidence="12">
    <location>
        <begin position="1"/>
        <end position="25"/>
    </location>
</feature>
<evidence type="ECO:0000256" key="12">
    <source>
        <dbReference type="SAM" id="MobiDB-lite"/>
    </source>
</evidence>
<dbReference type="GO" id="GO:0001508">
    <property type="term" value="P:action potential"/>
    <property type="evidence" value="ECO:0007669"/>
    <property type="project" value="TreeGrafter"/>
</dbReference>
<keyword evidence="3" id="KW-0633">Potassium transport</keyword>
<evidence type="ECO:0000313" key="16">
    <source>
        <dbReference type="Proteomes" id="UP001385951"/>
    </source>
</evidence>
<organism evidence="15 16">
    <name type="scientific">Cerrena zonata</name>
    <dbReference type="NCBI Taxonomy" id="2478898"/>
    <lineage>
        <taxon>Eukaryota</taxon>
        <taxon>Fungi</taxon>
        <taxon>Dikarya</taxon>
        <taxon>Basidiomycota</taxon>
        <taxon>Agaricomycotina</taxon>
        <taxon>Agaricomycetes</taxon>
        <taxon>Polyporales</taxon>
        <taxon>Cerrenaceae</taxon>
        <taxon>Cerrena</taxon>
    </lineage>
</organism>
<keyword evidence="5" id="KW-0631">Potassium channel</keyword>
<evidence type="ECO:0000256" key="11">
    <source>
        <dbReference type="ARBA" id="ARBA00023303"/>
    </source>
</evidence>
<dbReference type="EMBL" id="JASBNA010000083">
    <property type="protein sequence ID" value="KAK7677719.1"/>
    <property type="molecule type" value="Genomic_DNA"/>
</dbReference>
<feature type="region of interest" description="Disordered" evidence="12">
    <location>
        <begin position="409"/>
        <end position="439"/>
    </location>
</feature>
<feature type="transmembrane region" description="Helical" evidence="13">
    <location>
        <begin position="93"/>
        <end position="112"/>
    </location>
</feature>
<accession>A0AAW0FFP0</accession>
<keyword evidence="11" id="KW-0407">Ion channel</keyword>
<evidence type="ECO:0000256" key="3">
    <source>
        <dbReference type="ARBA" id="ARBA00022538"/>
    </source>
</evidence>
<dbReference type="Pfam" id="PF00520">
    <property type="entry name" value="Ion_trans"/>
    <property type="match status" value="1"/>
</dbReference>
<reference evidence="15 16" key="1">
    <citation type="submission" date="2022-09" db="EMBL/GenBank/DDBJ databases">
        <authorList>
            <person name="Palmer J.M."/>
        </authorList>
    </citation>
    <scope>NUCLEOTIDE SEQUENCE [LARGE SCALE GENOMIC DNA]</scope>
    <source>
        <strain evidence="15 16">DSM 7382</strain>
    </source>
</reference>
<evidence type="ECO:0000256" key="6">
    <source>
        <dbReference type="ARBA" id="ARBA00022882"/>
    </source>
</evidence>
<dbReference type="PRINTS" id="PR00169">
    <property type="entry name" value="KCHANNEL"/>
</dbReference>
<evidence type="ECO:0000256" key="4">
    <source>
        <dbReference type="ARBA" id="ARBA00022692"/>
    </source>
</evidence>
<evidence type="ECO:0000256" key="1">
    <source>
        <dbReference type="ARBA" id="ARBA00004141"/>
    </source>
</evidence>
<evidence type="ECO:0000256" key="5">
    <source>
        <dbReference type="ARBA" id="ARBA00022826"/>
    </source>
</evidence>
<evidence type="ECO:0000256" key="2">
    <source>
        <dbReference type="ARBA" id="ARBA00022448"/>
    </source>
</evidence>
<dbReference type="Proteomes" id="UP001385951">
    <property type="component" value="Unassembled WGS sequence"/>
</dbReference>
<name>A0AAW0FFP0_9APHY</name>
<keyword evidence="7" id="KW-0630">Potassium</keyword>
<keyword evidence="8 13" id="KW-1133">Transmembrane helix</keyword>
<dbReference type="PANTHER" id="PTHR11537:SF254">
    <property type="entry name" value="POTASSIUM VOLTAGE-GATED CHANNEL PROTEIN SHAB"/>
    <property type="match status" value="1"/>
</dbReference>
<keyword evidence="4 13" id="KW-0812">Transmembrane</keyword>
<keyword evidence="16" id="KW-1185">Reference proteome</keyword>
<dbReference type="InterPro" id="IPR027359">
    <property type="entry name" value="Volt_channel_dom_sf"/>
</dbReference>
<dbReference type="Gene3D" id="1.10.287.70">
    <property type="match status" value="1"/>
</dbReference>
<feature type="transmembrane region" description="Helical" evidence="13">
    <location>
        <begin position="60"/>
        <end position="81"/>
    </location>
</feature>
<keyword evidence="9" id="KW-0406">Ion transport</keyword>
<dbReference type="Gene3D" id="1.20.120.350">
    <property type="entry name" value="Voltage-gated potassium channels. Chain C"/>
    <property type="match status" value="1"/>
</dbReference>
<dbReference type="PANTHER" id="PTHR11537">
    <property type="entry name" value="VOLTAGE-GATED POTASSIUM CHANNEL"/>
    <property type="match status" value="1"/>
</dbReference>
<gene>
    <name evidence="15" type="ORF">QCA50_019271</name>
</gene>
<keyword evidence="6" id="KW-0851">Voltage-gated channel</keyword>
<feature type="compositionally biased region" description="Polar residues" evidence="12">
    <location>
        <begin position="423"/>
        <end position="439"/>
    </location>
</feature>
<proteinExistence type="predicted"/>
<feature type="transmembrane region" description="Helical" evidence="13">
    <location>
        <begin position="124"/>
        <end position="145"/>
    </location>
</feature>
<evidence type="ECO:0000256" key="7">
    <source>
        <dbReference type="ARBA" id="ARBA00022958"/>
    </source>
</evidence>
<feature type="domain" description="Ion transport" evidence="14">
    <location>
        <begin position="63"/>
        <end position="315"/>
    </location>
</feature>
<evidence type="ECO:0000256" key="13">
    <source>
        <dbReference type="SAM" id="Phobius"/>
    </source>
</evidence>
<comment type="subcellular location">
    <subcellularLocation>
        <location evidence="1">Membrane</location>
        <topology evidence="1">Multi-pass membrane protein</topology>
    </subcellularLocation>
</comment>
<feature type="transmembrane region" description="Helical" evidence="13">
    <location>
        <begin position="198"/>
        <end position="219"/>
    </location>
</feature>
<dbReference type="GO" id="GO:0005249">
    <property type="term" value="F:voltage-gated potassium channel activity"/>
    <property type="evidence" value="ECO:0007669"/>
    <property type="project" value="InterPro"/>
</dbReference>
<dbReference type="SUPFAM" id="SSF81324">
    <property type="entry name" value="Voltage-gated potassium channels"/>
    <property type="match status" value="1"/>
</dbReference>
<keyword evidence="10 13" id="KW-0472">Membrane</keyword>
<feature type="transmembrane region" description="Helical" evidence="13">
    <location>
        <begin position="290"/>
        <end position="310"/>
    </location>
</feature>
<sequence>MSSEHIPLAGVGRRRTSRDEETLPHGLSLDSVDKENADDIHPLWKRKLYLLLEHPASSQAAFLIHVFTTSIIIISAVITVLETVPAFHSIPASIWFGLETSLVVLFTVEYTARCVAHSNTWRGLMMWSTSFFGIIDLLGILPYYIEIALQQDTATFFRFTILRTFRLFRVFRPFRHNNTLLLTIEVMILSFRRSQHALLALAFFVAMVLVVFSTLLYFAERGSWDDALGIFINSDGDPSQFAVRAILNIDDYSLDLKATFSLISQYLPLHAITTVGYGEITPRSFLGRLVTLPLLVFGLLLIALPTFVLGREFSHVWDMMKDSQTTDVTGEFVSTPVASPVIRRARASSIASITEPLPERLVGSRSILRRQRSMETGTADLASQIAELKATVDMQGEMMKRLLTLLEKEHGGKGKQRAHPQPVASTANGSAYESEQVWS</sequence>
<dbReference type="GO" id="GO:0008076">
    <property type="term" value="C:voltage-gated potassium channel complex"/>
    <property type="evidence" value="ECO:0007669"/>
    <property type="project" value="InterPro"/>
</dbReference>
<evidence type="ECO:0000259" key="14">
    <source>
        <dbReference type="Pfam" id="PF00520"/>
    </source>
</evidence>
<evidence type="ECO:0000256" key="9">
    <source>
        <dbReference type="ARBA" id="ARBA00023065"/>
    </source>
</evidence>
<evidence type="ECO:0000256" key="10">
    <source>
        <dbReference type="ARBA" id="ARBA00023136"/>
    </source>
</evidence>
<comment type="caution">
    <text evidence="15">The sequence shown here is derived from an EMBL/GenBank/DDBJ whole genome shotgun (WGS) entry which is preliminary data.</text>
</comment>
<keyword evidence="2" id="KW-0813">Transport</keyword>
<dbReference type="AlphaFoldDB" id="A0AAW0FFP0"/>
<protein>
    <recommendedName>
        <fullName evidence="14">Ion transport domain-containing protein</fullName>
    </recommendedName>
</protein>
<dbReference type="InterPro" id="IPR005821">
    <property type="entry name" value="Ion_trans_dom"/>
</dbReference>